<dbReference type="EMBL" id="JACIEV010000003">
    <property type="protein sequence ID" value="MBB4153482.1"/>
    <property type="molecule type" value="Genomic_DNA"/>
</dbReference>
<comment type="caution">
    <text evidence="2">The sequence shown here is derived from an EMBL/GenBank/DDBJ whole genome shotgun (WGS) entry which is preliminary data.</text>
</comment>
<dbReference type="PROSITE" id="PS51257">
    <property type="entry name" value="PROKAR_LIPOPROTEIN"/>
    <property type="match status" value="1"/>
</dbReference>
<keyword evidence="1" id="KW-0732">Signal</keyword>
<feature type="signal peptide" evidence="1">
    <location>
        <begin position="1"/>
        <end position="24"/>
    </location>
</feature>
<evidence type="ECO:0000256" key="1">
    <source>
        <dbReference type="SAM" id="SignalP"/>
    </source>
</evidence>
<accession>A0A840FA29</accession>
<name>A0A840FA29_9SPHN</name>
<evidence type="ECO:0000313" key="2">
    <source>
        <dbReference type="EMBL" id="MBB4153482.1"/>
    </source>
</evidence>
<feature type="chain" id="PRO_5033054205" description="Lipoprotein" evidence="1">
    <location>
        <begin position="25"/>
        <end position="168"/>
    </location>
</feature>
<keyword evidence="3" id="KW-1185">Reference proteome</keyword>
<dbReference type="RefSeq" id="WP_183983157.1">
    <property type="nucleotide sequence ID" value="NZ_JACIEV010000003.1"/>
</dbReference>
<gene>
    <name evidence="2" type="ORF">GGQ80_001384</name>
</gene>
<dbReference type="Proteomes" id="UP000529795">
    <property type="component" value="Unassembled WGS sequence"/>
</dbReference>
<proteinExistence type="predicted"/>
<sequence>MQMKLLTAAAMLAAVGLGTLVSCGEAPSTHMGPDGNGVSLRNLADTPVAIDKDEQPRRLIQGTLVPTPSDTRSRHYLLRERKALNGTIIAVLREERGERVAYSRVEVDCQRRLFHVLGVGSSRAKVEVTRAYDGPLRSIEGLPLRQELAAFVCERSKTPLAPAPSSRI</sequence>
<evidence type="ECO:0000313" key="3">
    <source>
        <dbReference type="Proteomes" id="UP000529795"/>
    </source>
</evidence>
<reference evidence="2 3" key="1">
    <citation type="submission" date="2020-08" db="EMBL/GenBank/DDBJ databases">
        <title>Genomic Encyclopedia of Type Strains, Phase IV (KMG-IV): sequencing the most valuable type-strain genomes for metagenomic binning, comparative biology and taxonomic classification.</title>
        <authorList>
            <person name="Goeker M."/>
        </authorList>
    </citation>
    <scope>NUCLEOTIDE SEQUENCE [LARGE SCALE GENOMIC DNA]</scope>
    <source>
        <strain evidence="2 3">YC6723</strain>
    </source>
</reference>
<evidence type="ECO:0008006" key="4">
    <source>
        <dbReference type="Google" id="ProtNLM"/>
    </source>
</evidence>
<dbReference type="AlphaFoldDB" id="A0A840FA29"/>
<organism evidence="2 3">
    <name type="scientific">Sphingomonas jinjuensis</name>
    <dbReference type="NCBI Taxonomy" id="535907"/>
    <lineage>
        <taxon>Bacteria</taxon>
        <taxon>Pseudomonadati</taxon>
        <taxon>Pseudomonadota</taxon>
        <taxon>Alphaproteobacteria</taxon>
        <taxon>Sphingomonadales</taxon>
        <taxon>Sphingomonadaceae</taxon>
        <taxon>Sphingomonas</taxon>
    </lineage>
</organism>
<protein>
    <recommendedName>
        <fullName evidence="4">Lipoprotein</fullName>
    </recommendedName>
</protein>